<dbReference type="SUPFAM" id="SSF56317">
    <property type="entry name" value="Carbon-nitrogen hydrolase"/>
    <property type="match status" value="1"/>
</dbReference>
<dbReference type="PROSITE" id="PS50263">
    <property type="entry name" value="CN_HYDROLASE"/>
    <property type="match status" value="1"/>
</dbReference>
<dbReference type="InterPro" id="IPR050345">
    <property type="entry name" value="Aliph_Amidase/BUP"/>
</dbReference>
<sequence length="278" mass="31961">MKIYISQIKPFLGDLSKNIELHKNEIQHAIDQKADIVIFPELSLTGYFLRDLVHDVALKSNSETIKLFESTSKRIGIIAGFVYEDENHQFFNAAGYFEAGSLKHLHRKVYLPNYTMFEESRYFAAGKSFETFDMFGSKTGILICEDALHLSSLYLYSLQGVKNLLIVSNSPARGFYSDRFYSQELWYNTIKFIANNLTVNTIFVNRVGVEDGVTFWGGSLAIDALGSEIGRCDLIREDNRIVEIKDETVRRSRILSPFYRDEDPELFLEFIRNKGIIK</sequence>
<dbReference type="AlphaFoldDB" id="A0A2J6WJ74"/>
<reference evidence="3 4" key="1">
    <citation type="submission" date="2018-01" db="EMBL/GenBank/DDBJ databases">
        <title>Metagenomic assembled genomes from two thermal pools in the Uzon Caldera, Kamchatka, Russia.</title>
        <authorList>
            <person name="Wilkins L."/>
            <person name="Ettinger C."/>
        </authorList>
    </citation>
    <scope>NUCLEOTIDE SEQUENCE [LARGE SCALE GENOMIC DNA]</scope>
    <source>
        <strain evidence="3">ZAV-05</strain>
    </source>
</reference>
<dbReference type="InterPro" id="IPR036526">
    <property type="entry name" value="C-N_Hydrolase_sf"/>
</dbReference>
<dbReference type="Proteomes" id="UP000242881">
    <property type="component" value="Unassembled WGS sequence"/>
</dbReference>
<evidence type="ECO:0000313" key="4">
    <source>
        <dbReference type="Proteomes" id="UP000242881"/>
    </source>
</evidence>
<dbReference type="GO" id="GO:0033388">
    <property type="term" value="P:putrescine biosynthetic process from arginine"/>
    <property type="evidence" value="ECO:0007669"/>
    <property type="project" value="TreeGrafter"/>
</dbReference>
<evidence type="ECO:0000256" key="1">
    <source>
        <dbReference type="ARBA" id="ARBA00022801"/>
    </source>
</evidence>
<dbReference type="Gene3D" id="3.60.110.10">
    <property type="entry name" value="Carbon-nitrogen hydrolase"/>
    <property type="match status" value="1"/>
</dbReference>
<dbReference type="EMBL" id="PNIN01000053">
    <property type="protein sequence ID" value="PMP70442.1"/>
    <property type="molecule type" value="Genomic_DNA"/>
</dbReference>
<dbReference type="InterPro" id="IPR003010">
    <property type="entry name" value="C-N_Hydrolase"/>
</dbReference>
<dbReference type="PANTHER" id="PTHR43674">
    <property type="entry name" value="NITRILASE C965.09-RELATED"/>
    <property type="match status" value="1"/>
</dbReference>
<dbReference type="GO" id="GO:0050126">
    <property type="term" value="F:N-carbamoylputrescine amidase activity"/>
    <property type="evidence" value="ECO:0007669"/>
    <property type="project" value="TreeGrafter"/>
</dbReference>
<feature type="domain" description="CN hydrolase" evidence="2">
    <location>
        <begin position="1"/>
        <end position="251"/>
    </location>
</feature>
<organism evidence="3 4">
    <name type="scientific">Calditerrivibrio nitroreducens</name>
    <dbReference type="NCBI Taxonomy" id="477976"/>
    <lineage>
        <taxon>Bacteria</taxon>
        <taxon>Pseudomonadati</taxon>
        <taxon>Deferribacterota</taxon>
        <taxon>Deferribacteres</taxon>
        <taxon>Deferribacterales</taxon>
        <taxon>Calditerrivibrionaceae</taxon>
    </lineage>
</organism>
<gene>
    <name evidence="3" type="ORF">C0187_05585</name>
</gene>
<name>A0A2J6WJ74_9BACT</name>
<comment type="caution">
    <text evidence="3">The sequence shown here is derived from an EMBL/GenBank/DDBJ whole genome shotgun (WGS) entry which is preliminary data.</text>
</comment>
<evidence type="ECO:0000259" key="2">
    <source>
        <dbReference type="PROSITE" id="PS50263"/>
    </source>
</evidence>
<dbReference type="RefSeq" id="WP_424605079.1">
    <property type="nucleotide sequence ID" value="NZ_JBNAVA010000002.1"/>
</dbReference>
<protein>
    <submittedName>
        <fullName evidence="3">Hydrolase</fullName>
    </submittedName>
</protein>
<keyword evidence="1 3" id="KW-0378">Hydrolase</keyword>
<evidence type="ECO:0000313" key="3">
    <source>
        <dbReference type="EMBL" id="PMP70442.1"/>
    </source>
</evidence>
<proteinExistence type="predicted"/>
<dbReference type="Pfam" id="PF00795">
    <property type="entry name" value="CN_hydrolase"/>
    <property type="match status" value="1"/>
</dbReference>
<dbReference type="PANTHER" id="PTHR43674:SF2">
    <property type="entry name" value="BETA-UREIDOPROPIONASE"/>
    <property type="match status" value="1"/>
</dbReference>
<accession>A0A2J6WJ74</accession>